<gene>
    <name evidence="9" type="primary">sapB_2</name>
    <name evidence="9" type="ORF">ERS137967_02902</name>
    <name evidence="10" type="ORF">QVN42_08180</name>
</gene>
<keyword evidence="7" id="KW-0997">Cell inner membrane</keyword>
<comment type="subcellular location">
    <subcellularLocation>
        <location evidence="7">Cell inner membrane</location>
        <topology evidence="7">Multi-pass membrane protein</topology>
    </subcellularLocation>
    <subcellularLocation>
        <location evidence="1">Cell membrane</location>
        <topology evidence="1">Multi-pass membrane protein</topology>
    </subcellularLocation>
</comment>
<evidence type="ECO:0000259" key="8">
    <source>
        <dbReference type="Pfam" id="PF02308"/>
    </source>
</evidence>
<dbReference type="Proteomes" id="UP000040578">
    <property type="component" value="Unassembled WGS sequence"/>
</dbReference>
<keyword evidence="11" id="KW-1185">Reference proteome</keyword>
<evidence type="ECO:0000256" key="4">
    <source>
        <dbReference type="ARBA" id="ARBA00022692"/>
    </source>
</evidence>
<evidence type="ECO:0000313" key="9">
    <source>
        <dbReference type="EMBL" id="CNE93005.1"/>
    </source>
</evidence>
<dbReference type="EMBL" id="JAUEHU010000006">
    <property type="protein sequence ID" value="MDN0087371.1"/>
    <property type="molecule type" value="Genomic_DNA"/>
</dbReference>
<feature type="transmembrane region" description="Helical" evidence="7">
    <location>
        <begin position="69"/>
        <end position="87"/>
    </location>
</feature>
<feature type="transmembrane region" description="Helical" evidence="7">
    <location>
        <begin position="34"/>
        <end position="53"/>
    </location>
</feature>
<reference evidence="9 11" key="1">
    <citation type="submission" date="2015-03" db="EMBL/GenBank/DDBJ databases">
        <authorList>
            <consortium name="Pathogen Informatics"/>
            <person name="Murphy D."/>
        </authorList>
    </citation>
    <scope>NUCLEOTIDE SEQUENCE [LARGE SCALE GENOMIC DNA]</scope>
    <source>
        <strain evidence="9">Type strain: CIP110231</strain>
        <strain evidence="11">type strain: CIP110231</strain>
    </source>
</reference>
<evidence type="ECO:0000256" key="3">
    <source>
        <dbReference type="ARBA" id="ARBA00022475"/>
    </source>
</evidence>
<dbReference type="InterPro" id="IPR003416">
    <property type="entry name" value="MgtC/SapB/SrpB/YhiD_fam"/>
</dbReference>
<evidence type="ECO:0000313" key="10">
    <source>
        <dbReference type="EMBL" id="MDN0087371.1"/>
    </source>
</evidence>
<keyword evidence="5 7" id="KW-1133">Transmembrane helix</keyword>
<protein>
    <recommendedName>
        <fullName evidence="7">Protein MgtC</fullName>
    </recommendedName>
</protein>
<comment type="caution">
    <text evidence="10">The sequence shown here is derived from an EMBL/GenBank/DDBJ whole genome shotgun (WGS) entry which is preliminary data.</text>
</comment>
<evidence type="ECO:0000256" key="5">
    <source>
        <dbReference type="ARBA" id="ARBA00022989"/>
    </source>
</evidence>
<dbReference type="EMBL" id="CPYD01000011">
    <property type="protein sequence ID" value="CNE93005.1"/>
    <property type="molecule type" value="Genomic_DNA"/>
</dbReference>
<evidence type="ECO:0000256" key="2">
    <source>
        <dbReference type="ARBA" id="ARBA00009298"/>
    </source>
</evidence>
<dbReference type="RefSeq" id="WP_049600288.1">
    <property type="nucleotide sequence ID" value="NZ_CPYD01000011.1"/>
</dbReference>
<dbReference type="GO" id="GO:0005886">
    <property type="term" value="C:plasma membrane"/>
    <property type="evidence" value="ECO:0007669"/>
    <property type="project" value="UniProtKB-SubCell"/>
</dbReference>
<sequence length="220" mass="24110">MITDLLLRIALAGALGGLIGIERQLRSKEAGLRTHILVGIGSAMFMIVSKYGFDDLLALGHVSFDPSRVAAQVVSGMGFLGAGTIMIQKQMVKGLTTAAGMWVTAAIGLVIGSGLYEIGIYGTLMTLVVLEVFRQLSNRLMGHHHYVLIRLLPESVPPVLVSLQKMRIRPINLSVTQRDKDSENTDCELTMEVTLSPKKRIDKIYQQLLTIEGVHMLDIR</sequence>
<reference evidence="10" key="2">
    <citation type="submission" date="2023-06" db="EMBL/GenBank/DDBJ databases">
        <authorList>
            <person name="Polev D.E."/>
            <person name="Saitova A.T."/>
            <person name="Bogumilchik E.A."/>
            <person name="Kokorina G.I."/>
            <person name="Voskresenskaia E.A."/>
        </authorList>
    </citation>
    <scope>NUCLEOTIDE SEQUENCE</scope>
    <source>
        <strain evidence="10">2145 StPb PI</strain>
    </source>
</reference>
<proteinExistence type="inferred from homology"/>
<evidence type="ECO:0000256" key="6">
    <source>
        <dbReference type="ARBA" id="ARBA00023136"/>
    </source>
</evidence>
<evidence type="ECO:0000256" key="7">
    <source>
        <dbReference type="RuleBase" id="RU365041"/>
    </source>
</evidence>
<dbReference type="NCBIfam" id="NF007431">
    <property type="entry name" value="PRK09977.1"/>
    <property type="match status" value="1"/>
</dbReference>
<keyword evidence="4 7" id="KW-0812">Transmembrane</keyword>
<dbReference type="PRINTS" id="PR01837">
    <property type="entry name" value="MGTCSAPBPROT"/>
</dbReference>
<accession>A0AAW7K081</accession>
<evidence type="ECO:0000313" key="11">
    <source>
        <dbReference type="Proteomes" id="UP000040578"/>
    </source>
</evidence>
<dbReference type="PANTHER" id="PTHR33778">
    <property type="entry name" value="PROTEIN MGTC"/>
    <property type="match status" value="1"/>
</dbReference>
<evidence type="ECO:0000313" key="12">
    <source>
        <dbReference type="Proteomes" id="UP001167864"/>
    </source>
</evidence>
<dbReference type="Proteomes" id="UP001167864">
    <property type="component" value="Unassembled WGS sequence"/>
</dbReference>
<dbReference type="PANTHER" id="PTHR33778:SF1">
    <property type="entry name" value="MAGNESIUM TRANSPORTER YHID-RELATED"/>
    <property type="match status" value="1"/>
</dbReference>
<feature type="domain" description="MgtC/SapB/SrpB/YhiD N-terminal" evidence="8">
    <location>
        <begin position="10"/>
        <end position="138"/>
    </location>
</feature>
<dbReference type="Pfam" id="PF02308">
    <property type="entry name" value="MgtC"/>
    <property type="match status" value="1"/>
</dbReference>
<evidence type="ECO:0000256" key="1">
    <source>
        <dbReference type="ARBA" id="ARBA00004651"/>
    </source>
</evidence>
<dbReference type="InterPro" id="IPR049177">
    <property type="entry name" value="MgtC_SapB_SrpB_YhiD_N"/>
</dbReference>
<keyword evidence="3" id="KW-1003">Cell membrane</keyword>
<name>A0AAW7K081_9GAMM</name>
<keyword evidence="6 7" id="KW-0472">Membrane</keyword>
<organism evidence="10 12">
    <name type="scientific">Yersinia nurmii</name>
    <dbReference type="NCBI Taxonomy" id="685706"/>
    <lineage>
        <taxon>Bacteria</taxon>
        <taxon>Pseudomonadati</taxon>
        <taxon>Pseudomonadota</taxon>
        <taxon>Gammaproteobacteria</taxon>
        <taxon>Enterobacterales</taxon>
        <taxon>Yersiniaceae</taxon>
        <taxon>Yersinia</taxon>
    </lineage>
</organism>
<feature type="transmembrane region" description="Helical" evidence="7">
    <location>
        <begin position="94"/>
        <end position="112"/>
    </location>
</feature>
<dbReference type="AlphaFoldDB" id="A0AAW7K081"/>
<comment type="similarity">
    <text evidence="2 7">Belongs to the MgtC/SapB family.</text>
</comment>